<dbReference type="PANTHER" id="PTHR34280:SF15">
    <property type="entry name" value="TRANSCRIPTION FACTOR"/>
    <property type="match status" value="1"/>
</dbReference>
<evidence type="ECO:0000313" key="2">
    <source>
        <dbReference type="EMBL" id="MBA0743904.1"/>
    </source>
</evidence>
<protein>
    <submittedName>
        <fullName evidence="2">Uncharacterized protein</fullName>
    </submittedName>
</protein>
<dbReference type="InterPro" id="IPR038947">
    <property type="entry name" value="At3g27210-like"/>
</dbReference>
<dbReference type="AlphaFoldDB" id="A0A7J9C6D5"/>
<evidence type="ECO:0000313" key="3">
    <source>
        <dbReference type="Proteomes" id="UP000593579"/>
    </source>
</evidence>
<keyword evidence="3" id="KW-1185">Reference proteome</keyword>
<dbReference type="OrthoDB" id="1925325at2759"/>
<evidence type="ECO:0000256" key="1">
    <source>
        <dbReference type="SAM" id="MobiDB-lite"/>
    </source>
</evidence>
<sequence length="245" mass="28427">MAIPDLVRWVRKRFEEENPLSDMVDLMLLQEVHAKKEVLVKVPTHECVEDTTIVTKRHGQLRYSLQEQRCYRHESWCPNSIPTKKNTARKERSIAELGPRRQPSSMEQEISFRDLSNTEEKFFDSIQWLESDSEDFFSVNGAWFHPYSTFSCGNNPKNLKTLKENSPTNIKNQLIELFRESSNDYDDDDAVNNYPNMKDELEDKAAMLNKLPKSRSKSPHESISNSVGSNEARCFPGEEKPAHET</sequence>
<feature type="region of interest" description="Disordered" evidence="1">
    <location>
        <begin position="208"/>
        <end position="245"/>
    </location>
</feature>
<organism evidence="2 3">
    <name type="scientific">Gossypium gossypioides</name>
    <name type="common">Mexican cotton</name>
    <name type="synonym">Selera gossypioides</name>
    <dbReference type="NCBI Taxonomy" id="34282"/>
    <lineage>
        <taxon>Eukaryota</taxon>
        <taxon>Viridiplantae</taxon>
        <taxon>Streptophyta</taxon>
        <taxon>Embryophyta</taxon>
        <taxon>Tracheophyta</taxon>
        <taxon>Spermatophyta</taxon>
        <taxon>Magnoliopsida</taxon>
        <taxon>eudicotyledons</taxon>
        <taxon>Gunneridae</taxon>
        <taxon>Pentapetalae</taxon>
        <taxon>rosids</taxon>
        <taxon>malvids</taxon>
        <taxon>Malvales</taxon>
        <taxon>Malvaceae</taxon>
        <taxon>Malvoideae</taxon>
        <taxon>Gossypium</taxon>
    </lineage>
</organism>
<accession>A0A7J9C6D5</accession>
<feature type="compositionally biased region" description="Basic and acidic residues" evidence="1">
    <location>
        <begin position="236"/>
        <end position="245"/>
    </location>
</feature>
<comment type="caution">
    <text evidence="2">The sequence shown here is derived from an EMBL/GenBank/DDBJ whole genome shotgun (WGS) entry which is preliminary data.</text>
</comment>
<reference evidence="2 3" key="1">
    <citation type="journal article" date="2019" name="Genome Biol. Evol.">
        <title>Insights into the evolution of the New World diploid cottons (Gossypium, subgenus Houzingenia) based on genome sequencing.</title>
        <authorList>
            <person name="Grover C.E."/>
            <person name="Arick M.A. 2nd"/>
            <person name="Thrash A."/>
            <person name="Conover J.L."/>
            <person name="Sanders W.S."/>
            <person name="Peterson D.G."/>
            <person name="Frelichowski J.E."/>
            <person name="Scheffler J.A."/>
            <person name="Scheffler B.E."/>
            <person name="Wendel J.F."/>
        </authorList>
    </citation>
    <scope>NUCLEOTIDE SEQUENCE [LARGE SCALE GENOMIC DNA]</scope>
    <source>
        <strain evidence="2">5</strain>
        <tissue evidence="2">Leaf</tissue>
    </source>
</reference>
<proteinExistence type="predicted"/>
<feature type="region of interest" description="Disordered" evidence="1">
    <location>
        <begin position="82"/>
        <end position="108"/>
    </location>
</feature>
<name>A0A7J9C6D5_GOSGO</name>
<dbReference type="PANTHER" id="PTHR34280">
    <property type="entry name" value="OS01G0920100 PROTEIN"/>
    <property type="match status" value="1"/>
</dbReference>
<gene>
    <name evidence="2" type="ORF">Gogos_006555</name>
</gene>
<dbReference type="Proteomes" id="UP000593579">
    <property type="component" value="Unassembled WGS sequence"/>
</dbReference>
<dbReference type="EMBL" id="JABEZY010000008">
    <property type="protein sequence ID" value="MBA0743904.1"/>
    <property type="molecule type" value="Genomic_DNA"/>
</dbReference>